<dbReference type="InterPro" id="IPR001055">
    <property type="entry name" value="Adrenodoxin-like"/>
</dbReference>
<comment type="cofactor">
    <cofactor evidence="6">
        <name>[2Fe-2S] cluster</name>
        <dbReference type="ChEBI" id="CHEBI:190135"/>
    </cofactor>
</comment>
<reference evidence="8 9" key="1">
    <citation type="journal article" date="2015" name="Genome Announc.">
        <title>Genome Sequences of Two Pandoraea pnomenusa Isolates Recovered 11 Months Apart from a Cystic Fibrosis Patient.</title>
        <authorList>
            <person name="Ee R."/>
            <person name="Ambrose M."/>
            <person name="Lazenby J."/>
            <person name="Williams P."/>
            <person name="Chan K.G."/>
            <person name="Roddam L."/>
        </authorList>
    </citation>
    <scope>NUCLEOTIDE SEQUENCE [LARGE SCALE GENOMIC DNA]</scope>
    <source>
        <strain evidence="8 9">6399</strain>
    </source>
</reference>
<evidence type="ECO:0000313" key="9">
    <source>
        <dbReference type="Proteomes" id="UP000035080"/>
    </source>
</evidence>
<protein>
    <submittedName>
        <fullName evidence="8">2Fe-2S iron-sulfur cluster binding domain-containing protein</fullName>
    </submittedName>
</protein>
<evidence type="ECO:0000259" key="7">
    <source>
        <dbReference type="PROSITE" id="PS51085"/>
    </source>
</evidence>
<dbReference type="PANTHER" id="PTHR23426">
    <property type="entry name" value="FERREDOXIN/ADRENODOXIN"/>
    <property type="match status" value="1"/>
</dbReference>
<keyword evidence="9" id="KW-1185">Reference proteome</keyword>
<evidence type="ECO:0000256" key="3">
    <source>
        <dbReference type="ARBA" id="ARBA00022723"/>
    </source>
</evidence>
<keyword evidence="5" id="KW-0411">Iron-sulfur</keyword>
<dbReference type="RefSeq" id="WP_039373532.1">
    <property type="nucleotide sequence ID" value="NZ_CP047385.1"/>
</dbReference>
<organism evidence="8 9">
    <name type="scientific">Pandoraea fibrosis</name>
    <dbReference type="NCBI Taxonomy" id="1891094"/>
    <lineage>
        <taxon>Bacteria</taxon>
        <taxon>Pseudomonadati</taxon>
        <taxon>Pseudomonadota</taxon>
        <taxon>Betaproteobacteria</taxon>
        <taxon>Burkholderiales</taxon>
        <taxon>Burkholderiaceae</taxon>
        <taxon>Pandoraea</taxon>
    </lineage>
</organism>
<dbReference type="EMBL" id="CP047385">
    <property type="protein sequence ID" value="QHF14906.1"/>
    <property type="molecule type" value="Genomic_DNA"/>
</dbReference>
<feature type="domain" description="2Fe-2S ferredoxin-type" evidence="7">
    <location>
        <begin position="2"/>
        <end position="105"/>
    </location>
</feature>
<dbReference type="SUPFAM" id="SSF54292">
    <property type="entry name" value="2Fe-2S ferredoxin-like"/>
    <property type="match status" value="1"/>
</dbReference>
<evidence type="ECO:0000313" key="8">
    <source>
        <dbReference type="EMBL" id="QHF14906.1"/>
    </source>
</evidence>
<dbReference type="PROSITE" id="PS00814">
    <property type="entry name" value="ADX"/>
    <property type="match status" value="1"/>
</dbReference>
<dbReference type="CDD" id="cd00207">
    <property type="entry name" value="fer2"/>
    <property type="match status" value="1"/>
</dbReference>
<accession>A0ABX6HVG9</accession>
<name>A0ABX6HVG9_9BURK</name>
<evidence type="ECO:0000256" key="2">
    <source>
        <dbReference type="ARBA" id="ARBA00022714"/>
    </source>
</evidence>
<evidence type="ECO:0000256" key="5">
    <source>
        <dbReference type="ARBA" id="ARBA00023014"/>
    </source>
</evidence>
<keyword evidence="4" id="KW-0408">Iron</keyword>
<dbReference type="PRINTS" id="PR00355">
    <property type="entry name" value="ADRENODOXIN"/>
</dbReference>
<gene>
    <name evidence="8" type="ORF">PI93_021325</name>
</gene>
<dbReference type="Pfam" id="PF00111">
    <property type="entry name" value="Fer2"/>
    <property type="match status" value="1"/>
</dbReference>
<dbReference type="PANTHER" id="PTHR23426:SF65">
    <property type="entry name" value="FERREDOXIN-2, MITOCHONDRIAL"/>
    <property type="match status" value="1"/>
</dbReference>
<evidence type="ECO:0000256" key="6">
    <source>
        <dbReference type="ARBA" id="ARBA00034078"/>
    </source>
</evidence>
<dbReference type="InterPro" id="IPR018298">
    <property type="entry name" value="Adrenodoxin_Fe-S_BS"/>
</dbReference>
<sequence>MPTIYFVEPGGVTHEVPADAGYSLMQAAVKEMVPGIPAECGGSCSCATCHVYVDDVWFARLPPPSEDEKMMLEGTLEPRPTSRLTCQIIVHTEMDGMVVHVPANTW</sequence>
<dbReference type="PROSITE" id="PS51085">
    <property type="entry name" value="2FE2S_FER_2"/>
    <property type="match status" value="1"/>
</dbReference>
<evidence type="ECO:0000256" key="1">
    <source>
        <dbReference type="ARBA" id="ARBA00010914"/>
    </source>
</evidence>
<dbReference type="InterPro" id="IPR036010">
    <property type="entry name" value="2Fe-2S_ferredoxin-like_sf"/>
</dbReference>
<dbReference type="Gene3D" id="3.10.20.30">
    <property type="match status" value="1"/>
</dbReference>
<dbReference type="InterPro" id="IPR012675">
    <property type="entry name" value="Beta-grasp_dom_sf"/>
</dbReference>
<comment type="similarity">
    <text evidence="1">Belongs to the adrenodoxin/putidaredoxin family.</text>
</comment>
<dbReference type="Proteomes" id="UP000035080">
    <property type="component" value="Chromosome"/>
</dbReference>
<dbReference type="InterPro" id="IPR001041">
    <property type="entry name" value="2Fe-2S_ferredoxin-type"/>
</dbReference>
<proteinExistence type="inferred from homology"/>
<evidence type="ECO:0000256" key="4">
    <source>
        <dbReference type="ARBA" id="ARBA00023004"/>
    </source>
</evidence>
<keyword evidence="3" id="KW-0479">Metal-binding</keyword>
<keyword evidence="2" id="KW-0001">2Fe-2S</keyword>